<dbReference type="InterPro" id="IPR051430">
    <property type="entry name" value="Fungal_TF_Env_Response"/>
</dbReference>
<feature type="domain" description="Zn(2)-C6 fungal-type" evidence="8">
    <location>
        <begin position="14"/>
        <end position="44"/>
    </location>
</feature>
<accession>A0A0F0HZP9</accession>
<name>A0A0F0HZP9_ASPPU</name>
<dbReference type="CDD" id="cd12148">
    <property type="entry name" value="fungal_TF_MHR"/>
    <property type="match status" value="1"/>
</dbReference>
<dbReference type="GO" id="GO:0006351">
    <property type="term" value="P:DNA-templated transcription"/>
    <property type="evidence" value="ECO:0007669"/>
    <property type="project" value="InterPro"/>
</dbReference>
<dbReference type="GO" id="GO:0005634">
    <property type="term" value="C:nucleus"/>
    <property type="evidence" value="ECO:0007669"/>
    <property type="project" value="TreeGrafter"/>
</dbReference>
<evidence type="ECO:0000313" key="9">
    <source>
        <dbReference type="EMBL" id="KJK60940.1"/>
    </source>
</evidence>
<evidence type="ECO:0000313" key="10">
    <source>
        <dbReference type="Proteomes" id="UP000033540"/>
    </source>
</evidence>
<comment type="caution">
    <text evidence="9">The sequence shown here is derived from an EMBL/GenBank/DDBJ whole genome shotgun (WGS) entry which is preliminary data.</text>
</comment>
<evidence type="ECO:0000256" key="4">
    <source>
        <dbReference type="ARBA" id="ARBA00023125"/>
    </source>
</evidence>
<dbReference type="PANTHER" id="PTHR31944:SF131">
    <property type="entry name" value="HEME-RESPONSIVE ZINC FINGER TRANSCRIPTION FACTOR HAP1"/>
    <property type="match status" value="1"/>
</dbReference>
<keyword evidence="1" id="KW-0479">Metal-binding</keyword>
<dbReference type="GO" id="GO:0001228">
    <property type="term" value="F:DNA-binding transcription activator activity, RNA polymerase II-specific"/>
    <property type="evidence" value="ECO:0007669"/>
    <property type="project" value="TreeGrafter"/>
</dbReference>
<keyword evidence="5" id="KW-0804">Transcription</keyword>
<dbReference type="InterPro" id="IPR036864">
    <property type="entry name" value="Zn2-C6_fun-type_DNA-bd_sf"/>
</dbReference>
<evidence type="ECO:0000256" key="6">
    <source>
        <dbReference type="ARBA" id="ARBA00023242"/>
    </source>
</evidence>
<dbReference type="Pfam" id="PF00172">
    <property type="entry name" value="Zn_clus"/>
    <property type="match status" value="1"/>
</dbReference>
<dbReference type="SMART" id="SM00066">
    <property type="entry name" value="GAL4"/>
    <property type="match status" value="1"/>
</dbReference>
<dbReference type="Pfam" id="PF04082">
    <property type="entry name" value="Fungal_trans"/>
    <property type="match status" value="1"/>
</dbReference>
<evidence type="ECO:0000256" key="1">
    <source>
        <dbReference type="ARBA" id="ARBA00022723"/>
    </source>
</evidence>
<dbReference type="InterPro" id="IPR001138">
    <property type="entry name" value="Zn2Cys6_DnaBD"/>
</dbReference>
<dbReference type="AlphaFoldDB" id="A0A0F0HZP9"/>
<evidence type="ECO:0000256" key="3">
    <source>
        <dbReference type="ARBA" id="ARBA00023015"/>
    </source>
</evidence>
<dbReference type="GO" id="GO:0008270">
    <property type="term" value="F:zinc ion binding"/>
    <property type="evidence" value="ECO:0007669"/>
    <property type="project" value="InterPro"/>
</dbReference>
<evidence type="ECO:0000256" key="7">
    <source>
        <dbReference type="SAM" id="MobiDB-lite"/>
    </source>
</evidence>
<keyword evidence="6" id="KW-0539">Nucleus</keyword>
<feature type="compositionally biased region" description="Polar residues" evidence="7">
    <location>
        <begin position="76"/>
        <end position="91"/>
    </location>
</feature>
<dbReference type="PROSITE" id="PS50048">
    <property type="entry name" value="ZN2_CY6_FUNGAL_2"/>
    <property type="match status" value="1"/>
</dbReference>
<feature type="region of interest" description="Disordered" evidence="7">
    <location>
        <begin position="50"/>
        <end position="110"/>
    </location>
</feature>
<reference evidence="9 10" key="1">
    <citation type="submission" date="2015-02" db="EMBL/GenBank/DDBJ databases">
        <title>Draft genome sequence of Aspergillus parasiticus SU-1.</title>
        <authorList>
            <person name="Yu J."/>
            <person name="Fedorova N."/>
            <person name="Yin Y."/>
            <person name="Losada L."/>
            <person name="Zafar N."/>
            <person name="Taujale R."/>
            <person name="Ehrlich K.C."/>
            <person name="Bhatnagar D."/>
            <person name="Cleveland T.E."/>
            <person name="Bennett J.W."/>
            <person name="Nierman W.C."/>
        </authorList>
    </citation>
    <scope>NUCLEOTIDE SEQUENCE [LARGE SCALE GENOMIC DNA]</scope>
    <source>
        <strain evidence="10">ATCC 56775 / NRRL 5862 / SRRC 143 / SU-1</strain>
    </source>
</reference>
<dbReference type="InterPro" id="IPR007219">
    <property type="entry name" value="XnlR_reg_dom"/>
</dbReference>
<dbReference type="Proteomes" id="UP000033540">
    <property type="component" value="Unassembled WGS sequence"/>
</dbReference>
<organism evidence="9 10">
    <name type="scientific">Aspergillus parasiticus (strain ATCC 56775 / NRRL 5862 / SRRC 143 / SU-1)</name>
    <dbReference type="NCBI Taxonomy" id="1403190"/>
    <lineage>
        <taxon>Eukaryota</taxon>
        <taxon>Fungi</taxon>
        <taxon>Dikarya</taxon>
        <taxon>Ascomycota</taxon>
        <taxon>Pezizomycotina</taxon>
        <taxon>Eurotiomycetes</taxon>
        <taxon>Eurotiomycetidae</taxon>
        <taxon>Eurotiales</taxon>
        <taxon>Aspergillaceae</taxon>
        <taxon>Aspergillus</taxon>
        <taxon>Aspergillus subgen. Circumdati</taxon>
    </lineage>
</organism>
<dbReference type="SUPFAM" id="SSF57701">
    <property type="entry name" value="Zn2/Cys6 DNA-binding domain"/>
    <property type="match status" value="1"/>
</dbReference>
<evidence type="ECO:0000259" key="8">
    <source>
        <dbReference type="PROSITE" id="PS50048"/>
    </source>
</evidence>
<keyword evidence="2" id="KW-0862">Zinc</keyword>
<dbReference type="EMBL" id="JZEE01000701">
    <property type="protein sequence ID" value="KJK60940.1"/>
    <property type="molecule type" value="Genomic_DNA"/>
</dbReference>
<evidence type="ECO:0000256" key="2">
    <source>
        <dbReference type="ARBA" id="ARBA00022833"/>
    </source>
</evidence>
<proteinExistence type="predicted"/>
<protein>
    <submittedName>
        <fullName evidence="9">Fungal transcription factor regulatory middle homology region</fullName>
    </submittedName>
</protein>
<dbReference type="PROSITE" id="PS00463">
    <property type="entry name" value="ZN2_CY6_FUNGAL_1"/>
    <property type="match status" value="1"/>
</dbReference>
<dbReference type="GO" id="GO:0000978">
    <property type="term" value="F:RNA polymerase II cis-regulatory region sequence-specific DNA binding"/>
    <property type="evidence" value="ECO:0007669"/>
    <property type="project" value="TreeGrafter"/>
</dbReference>
<dbReference type="PANTHER" id="PTHR31944">
    <property type="entry name" value="HEME-RESPONSIVE ZINC FINGER TRANSCRIPTION FACTOR HAP1"/>
    <property type="match status" value="1"/>
</dbReference>
<evidence type="ECO:0000256" key="5">
    <source>
        <dbReference type="ARBA" id="ARBA00023163"/>
    </source>
</evidence>
<gene>
    <name evidence="9" type="ORF">P875_00042869</name>
</gene>
<dbReference type="STRING" id="1403190.A0A0F0HZP9"/>
<sequence length="757" mass="84606">MTDPERRRRRPAVSCSLCRRRKIRCDRKSPCSNCVRSKNEACIYETHPSDHPRPHVNHGQTISLESREGPSPIAPSASSYVSRPSTETSHAYESIAGGSTDATTPRSQAAVADIEALKSRIKNLEEQLSKANQGPVQSSNSTYAPHLRVMNSPLCEVDSHLFGETQVITRSVVHKSRMFGQSHWINGVIGLCRDVFEMLEPHVRDETSDILSGMQRCKALARVIKSRRTPLWPSPLASALPSKDVADELVDCYLRTSETVYRVLHIPSFQKDYEALWVSDTAPDMAFMAQVKLVLAIGATVYDENFSLRASAIQWVYEAQTWFSEPVCKSRRSLQFLQINILLLIARELVNVGGDTIWTAVGALLRTAVYWGLHRDPAYLSNRTIFVGEMRRRLWNTILEMALHSSMAYGAPVGISLDDFDTAPPNNYDDDQLVADAPVPKPEDTQTQVSVAIALRKTLPIRLAIVKFLNDLGSKSTYEETLRLDVEFRAGYKALCRALQRYNAGTGLKSQFTTHMVDCLMLRYLVTLHIPFYAMAPHETAYAYSRKSVVETSLRIWCALNPSSSIIAAHTRHDTASTDRNDFDRFAICGTGYLRVFGMQASLAIAAELSTQLQEEERLGPVFLRADLLSMVGESKEWLFRAIEAGETNIKGYLLIELIEARIAGLRQGLARDQLVMLLLKAAADAEARCLRILEKMAAQGQTEGFLNGLGQMGLEITPDSMDDWDLMMTDVLLNQSTAEPMNWVYNEIPLVPLLPS</sequence>
<dbReference type="SMART" id="SM00906">
    <property type="entry name" value="Fungal_trans"/>
    <property type="match status" value="1"/>
</dbReference>
<dbReference type="CDD" id="cd00067">
    <property type="entry name" value="GAL4"/>
    <property type="match status" value="1"/>
</dbReference>
<keyword evidence="3" id="KW-0805">Transcription regulation</keyword>
<keyword evidence="4" id="KW-0238">DNA-binding</keyword>
<dbReference type="Gene3D" id="4.10.240.10">
    <property type="entry name" value="Zn(2)-C6 fungal-type DNA-binding domain"/>
    <property type="match status" value="1"/>
</dbReference>
<dbReference type="OrthoDB" id="4337792at2759"/>